<keyword evidence="3" id="KW-1185">Reference proteome</keyword>
<evidence type="ECO:0000313" key="2">
    <source>
        <dbReference type="EMBL" id="MEC4720378.1"/>
    </source>
</evidence>
<feature type="region of interest" description="Disordered" evidence="1">
    <location>
        <begin position="99"/>
        <end position="147"/>
    </location>
</feature>
<evidence type="ECO:0000313" key="3">
    <source>
        <dbReference type="Proteomes" id="UP001352263"/>
    </source>
</evidence>
<gene>
    <name evidence="2" type="ORF">RY831_14545</name>
</gene>
<comment type="caution">
    <text evidence="2">The sequence shown here is derived from an EMBL/GenBank/DDBJ whole genome shotgun (WGS) entry which is preliminary data.</text>
</comment>
<name>A0ABU6JAC1_9BURK</name>
<dbReference type="EMBL" id="JAWIIV010000011">
    <property type="protein sequence ID" value="MEC4720378.1"/>
    <property type="molecule type" value="Genomic_DNA"/>
</dbReference>
<protein>
    <submittedName>
        <fullName evidence="2">Uncharacterized protein</fullName>
    </submittedName>
</protein>
<accession>A0ABU6JAC1</accession>
<dbReference type="RefSeq" id="WP_326507095.1">
    <property type="nucleotide sequence ID" value="NZ_JAWIIV010000011.1"/>
</dbReference>
<dbReference type="Proteomes" id="UP001352263">
    <property type="component" value="Unassembled WGS sequence"/>
</dbReference>
<proteinExistence type="predicted"/>
<reference evidence="2 3" key="1">
    <citation type="submission" date="2023-10" db="EMBL/GenBank/DDBJ databases">
        <title>Noviherbaspirillum sp. CPCC 100848 genome assembly.</title>
        <authorList>
            <person name="Li X.Y."/>
            <person name="Fang X.M."/>
        </authorList>
    </citation>
    <scope>NUCLEOTIDE SEQUENCE [LARGE SCALE GENOMIC DNA]</scope>
    <source>
        <strain evidence="2 3">CPCC 100848</strain>
    </source>
</reference>
<feature type="compositionally biased region" description="Low complexity" evidence="1">
    <location>
        <begin position="117"/>
        <end position="137"/>
    </location>
</feature>
<sequence>MTLALVLSKATGALYPAPAEDNKPTLTGFVEFELDGQKKLRLEVAAWVKDNGKKFYSLSAGGISASLFPETNKKSDEHPDYTGTFGNNRELRLAAWKKMSKGPNSQPYLSISIEPKTASSTTSAQQTDTSQSQRQTAGMPAPNFDFV</sequence>
<evidence type="ECO:0000256" key="1">
    <source>
        <dbReference type="SAM" id="MobiDB-lite"/>
    </source>
</evidence>
<organism evidence="2 3">
    <name type="scientific">Noviherbaspirillum album</name>
    <dbReference type="NCBI Taxonomy" id="3080276"/>
    <lineage>
        <taxon>Bacteria</taxon>
        <taxon>Pseudomonadati</taxon>
        <taxon>Pseudomonadota</taxon>
        <taxon>Betaproteobacteria</taxon>
        <taxon>Burkholderiales</taxon>
        <taxon>Oxalobacteraceae</taxon>
        <taxon>Noviherbaspirillum</taxon>
    </lineage>
</organism>